<name>X1CKE2_9ZZZZ</name>
<dbReference type="SUPFAM" id="SSF52833">
    <property type="entry name" value="Thioredoxin-like"/>
    <property type="match status" value="1"/>
</dbReference>
<comment type="caution">
    <text evidence="1">The sequence shown here is derived from an EMBL/GenBank/DDBJ whole genome shotgun (WGS) entry which is preliminary data.</text>
</comment>
<dbReference type="EMBL" id="BART01038915">
    <property type="protein sequence ID" value="GAH08866.1"/>
    <property type="molecule type" value="Genomic_DNA"/>
</dbReference>
<evidence type="ECO:0000313" key="1">
    <source>
        <dbReference type="EMBL" id="GAH08866.1"/>
    </source>
</evidence>
<sequence>MVQNKIKVGDKAPPFKLESYNAGTIDLGELIGKQKIVLIFSRYFGCPICQIE</sequence>
<reference evidence="1" key="1">
    <citation type="journal article" date="2014" name="Front. Microbiol.">
        <title>High frequency of phylogenetically diverse reductive dehalogenase-homologous genes in deep subseafloor sedimentary metagenomes.</title>
        <authorList>
            <person name="Kawai M."/>
            <person name="Futagami T."/>
            <person name="Toyoda A."/>
            <person name="Takaki Y."/>
            <person name="Nishi S."/>
            <person name="Hori S."/>
            <person name="Arai W."/>
            <person name="Tsubouchi T."/>
            <person name="Morono Y."/>
            <person name="Uchiyama I."/>
            <person name="Ito T."/>
            <person name="Fujiyama A."/>
            <person name="Inagaki F."/>
            <person name="Takami H."/>
        </authorList>
    </citation>
    <scope>NUCLEOTIDE SEQUENCE</scope>
    <source>
        <strain evidence="1">Expedition CK06-06</strain>
    </source>
</reference>
<gene>
    <name evidence="1" type="ORF">S01H4_64268</name>
</gene>
<accession>X1CKE2</accession>
<proteinExistence type="predicted"/>
<organism evidence="1">
    <name type="scientific">marine sediment metagenome</name>
    <dbReference type="NCBI Taxonomy" id="412755"/>
    <lineage>
        <taxon>unclassified sequences</taxon>
        <taxon>metagenomes</taxon>
        <taxon>ecological metagenomes</taxon>
    </lineage>
</organism>
<dbReference type="AlphaFoldDB" id="X1CKE2"/>
<dbReference type="Gene3D" id="3.40.30.10">
    <property type="entry name" value="Glutaredoxin"/>
    <property type="match status" value="1"/>
</dbReference>
<protein>
    <submittedName>
        <fullName evidence="1">Uncharacterized protein</fullName>
    </submittedName>
</protein>
<dbReference type="InterPro" id="IPR036249">
    <property type="entry name" value="Thioredoxin-like_sf"/>
</dbReference>